<keyword evidence="1" id="KW-0812">Transmembrane</keyword>
<keyword evidence="1" id="KW-1133">Transmembrane helix</keyword>
<accession>A0A0F7KMY7</accession>
<keyword evidence="1" id="KW-0472">Membrane</keyword>
<protein>
    <submittedName>
        <fullName evidence="2">ORF13</fullName>
    </submittedName>
</protein>
<name>A0A0F7KMY7_9VIRU</name>
<sequence length="118" mass="13080">MVSIFGIWLMYSIGAFLHTRRKSLSGVDSAHKFNNVLIASPAFSLRSVSDESTDGCTNGTCSIFRRVYCCDELVAILMVATSFISNQQSSIIWTLDVVMVFVVFVLTGILSDIVIHFF</sequence>
<reference evidence="2" key="1">
    <citation type="journal article" date="2015" name="PLoS Biol.">
        <title>The Discovery, Distribution, and Evolution of Viruses Associated with Drosophila melanogaster.</title>
        <authorList>
            <person name="Webster C.L."/>
            <person name="Waldron F.M."/>
            <person name="Robertson S."/>
            <person name="Crowson D."/>
            <person name="Ferrari G."/>
            <person name="Quintana J.F."/>
            <person name="Brouqui J.M."/>
            <person name="Bayne E.H."/>
            <person name="Longdon B."/>
            <person name="Buck A.H."/>
            <person name="Lazzaro B.P."/>
            <person name="Akorli J."/>
            <person name="Haddrill P.R."/>
            <person name="Obbard D.J."/>
        </authorList>
    </citation>
    <scope>NUCLEOTIDE SEQUENCE</scope>
</reference>
<evidence type="ECO:0000256" key="1">
    <source>
        <dbReference type="SAM" id="Phobius"/>
    </source>
</evidence>
<dbReference type="EMBL" id="KP714106">
    <property type="protein sequence ID" value="AKH40399.1"/>
    <property type="molecule type" value="Genomic_DNA"/>
</dbReference>
<feature type="transmembrane region" description="Helical" evidence="1">
    <location>
        <begin position="91"/>
        <end position="115"/>
    </location>
</feature>
<organism evidence="2">
    <name type="scientific">Kallithea virus</name>
    <dbReference type="NCBI Taxonomy" id="1654582"/>
    <lineage>
        <taxon>Viruses</taxon>
        <taxon>Viruses incertae sedis</taxon>
        <taxon>Naldaviricetes</taxon>
        <taxon>Lefavirales</taxon>
        <taxon>Nudiviridae</taxon>
        <taxon>Alphanudivirus</taxon>
        <taxon>Alphanudivirus dromelanogasteris</taxon>
    </lineage>
</organism>
<proteinExistence type="predicted"/>
<evidence type="ECO:0000313" key="2">
    <source>
        <dbReference type="EMBL" id="AKH40399.1"/>
    </source>
</evidence>